<dbReference type="GO" id="GO:0003677">
    <property type="term" value="F:DNA binding"/>
    <property type="evidence" value="ECO:0007669"/>
    <property type="project" value="UniProtKB-KW"/>
</dbReference>
<reference evidence="12 13" key="1">
    <citation type="submission" date="2017-09" db="EMBL/GenBank/DDBJ databases">
        <title>Depth-based differentiation of microbial function through sediment-hosted aquifers and enrichment of novel symbionts in the deep terrestrial subsurface.</title>
        <authorList>
            <person name="Probst A.J."/>
            <person name="Ladd B."/>
            <person name="Jarett J.K."/>
            <person name="Geller-Mcgrath D.E."/>
            <person name="Sieber C.M."/>
            <person name="Emerson J.B."/>
            <person name="Anantharaman K."/>
            <person name="Thomas B.C."/>
            <person name="Malmstrom R."/>
            <person name="Stieglmeier M."/>
            <person name="Klingl A."/>
            <person name="Woyke T."/>
            <person name="Ryan C.M."/>
            <person name="Banfield J.F."/>
        </authorList>
    </citation>
    <scope>NUCLEOTIDE SEQUENCE [LARGE SCALE GENOMIC DNA]</scope>
    <source>
        <strain evidence="12">CG22_combo_CG10-13_8_21_14_all_39_12</strain>
    </source>
</reference>
<dbReference type="GO" id="GO:0005524">
    <property type="term" value="F:ATP binding"/>
    <property type="evidence" value="ECO:0007669"/>
    <property type="project" value="UniProtKB-KW"/>
</dbReference>
<keyword evidence="9 10" id="KW-0238">DNA-binding</keyword>
<dbReference type="PROSITE" id="PS51192">
    <property type="entry name" value="HELICASE_ATP_BIND_1"/>
    <property type="match status" value="1"/>
</dbReference>
<dbReference type="InterPro" id="IPR004473">
    <property type="entry name" value="Restrct_endonuc_typeI_HsdR"/>
</dbReference>
<evidence type="ECO:0000313" key="12">
    <source>
        <dbReference type="EMBL" id="PIP56515.1"/>
    </source>
</evidence>
<dbReference type="GO" id="GO:0009035">
    <property type="term" value="F:type I site-specific deoxyribonuclease activity"/>
    <property type="evidence" value="ECO:0007669"/>
    <property type="project" value="UniProtKB-EC"/>
</dbReference>
<evidence type="ECO:0000256" key="8">
    <source>
        <dbReference type="ARBA" id="ARBA00022840"/>
    </source>
</evidence>
<evidence type="ECO:0000256" key="2">
    <source>
        <dbReference type="ARBA" id="ARBA00008598"/>
    </source>
</evidence>
<dbReference type="InterPro" id="IPR055180">
    <property type="entry name" value="HsdR_RecA-like_helicase_dom_2"/>
</dbReference>
<feature type="domain" description="Helicase ATP-binding" evidence="11">
    <location>
        <begin position="344"/>
        <end position="509"/>
    </location>
</feature>
<dbReference type="InterPro" id="IPR027417">
    <property type="entry name" value="P-loop_NTPase"/>
</dbReference>
<proteinExistence type="inferred from homology"/>
<dbReference type="Pfam" id="PF04313">
    <property type="entry name" value="HSDR_N"/>
    <property type="match status" value="1"/>
</dbReference>
<comment type="subunit">
    <text evidence="10">The type I restriction/modification system is composed of three polypeptides R, M and S.</text>
</comment>
<comment type="catalytic activity">
    <reaction evidence="1 10">
        <text>Endonucleolytic cleavage of DNA to give random double-stranded fragments with terminal 5'-phosphates, ATP is simultaneously hydrolyzed.</text>
        <dbReference type="EC" id="3.1.21.3"/>
    </reaction>
</comment>
<dbReference type="SUPFAM" id="SSF52540">
    <property type="entry name" value="P-loop containing nucleoside triphosphate hydrolases"/>
    <property type="match status" value="1"/>
</dbReference>
<keyword evidence="6" id="KW-0255">Endonuclease</keyword>
<comment type="caution">
    <text evidence="12">The sequence shown here is derived from an EMBL/GenBank/DDBJ whole genome shotgun (WGS) entry which is preliminary data.</text>
</comment>
<keyword evidence="4 10" id="KW-0547">Nucleotide-binding</keyword>
<dbReference type="Pfam" id="PF18766">
    <property type="entry name" value="SWI2_SNF2"/>
    <property type="match status" value="1"/>
</dbReference>
<gene>
    <name evidence="12" type="ORF">COX05_02625</name>
</gene>
<evidence type="ECO:0000313" key="13">
    <source>
        <dbReference type="Proteomes" id="UP000228495"/>
    </source>
</evidence>
<keyword evidence="7 10" id="KW-0378">Hydrolase</keyword>
<dbReference type="PANTHER" id="PTHR30195:SF15">
    <property type="entry name" value="TYPE I RESTRICTION ENZYME HINDI ENDONUCLEASE SUBUNIT"/>
    <property type="match status" value="1"/>
</dbReference>
<dbReference type="InterPro" id="IPR040980">
    <property type="entry name" value="SWI2_SNF2"/>
</dbReference>
<protein>
    <recommendedName>
        <fullName evidence="10">Type I restriction enzyme endonuclease subunit</fullName>
        <shortName evidence="10">R protein</shortName>
        <ecNumber evidence="10">3.1.21.3</ecNumber>
    </recommendedName>
</protein>
<dbReference type="CDD" id="cd22332">
    <property type="entry name" value="HsdR_N"/>
    <property type="match status" value="1"/>
</dbReference>
<evidence type="ECO:0000256" key="3">
    <source>
        <dbReference type="ARBA" id="ARBA00022722"/>
    </source>
</evidence>
<evidence type="ECO:0000256" key="4">
    <source>
        <dbReference type="ARBA" id="ARBA00022741"/>
    </source>
</evidence>
<dbReference type="PANTHER" id="PTHR30195">
    <property type="entry name" value="TYPE I SITE-SPECIFIC DEOXYRIBONUCLEASE PROTEIN SUBUNIT M AND R"/>
    <property type="match status" value="1"/>
</dbReference>
<dbReference type="InterPro" id="IPR007409">
    <property type="entry name" value="Restrct_endonuc_type1_HsdR_N"/>
</dbReference>
<comment type="similarity">
    <text evidence="2 10">Belongs to the HsdR family.</text>
</comment>
<evidence type="ECO:0000256" key="5">
    <source>
        <dbReference type="ARBA" id="ARBA00022747"/>
    </source>
</evidence>
<evidence type="ECO:0000259" key="11">
    <source>
        <dbReference type="PROSITE" id="PS51192"/>
    </source>
</evidence>
<dbReference type="Gene3D" id="3.40.50.300">
    <property type="entry name" value="P-loop containing nucleotide triphosphate hydrolases"/>
    <property type="match status" value="2"/>
</dbReference>
<keyword evidence="8 10" id="KW-0067">ATP-binding</keyword>
<dbReference type="InterPro" id="IPR051268">
    <property type="entry name" value="Type-I_R_enzyme_R_subunit"/>
</dbReference>
<dbReference type="InterPro" id="IPR014001">
    <property type="entry name" value="Helicase_ATP-bd"/>
</dbReference>
<organism evidence="12 13">
    <name type="scientific">candidate division WWE3 bacterium CG22_combo_CG10-13_8_21_14_all_39_12</name>
    <dbReference type="NCBI Taxonomy" id="1975094"/>
    <lineage>
        <taxon>Bacteria</taxon>
        <taxon>Katanobacteria</taxon>
    </lineage>
</organism>
<dbReference type="AlphaFoldDB" id="A0A2H0BFS7"/>
<dbReference type="GO" id="GO:0009307">
    <property type="term" value="P:DNA restriction-modification system"/>
    <property type="evidence" value="ECO:0007669"/>
    <property type="project" value="UniProtKB-KW"/>
</dbReference>
<dbReference type="Gene3D" id="3.90.1570.50">
    <property type="match status" value="1"/>
</dbReference>
<keyword evidence="5 10" id="KW-0680">Restriction system</keyword>
<sequence length="1078" mass="124493">MVTMLEQVHFDEAKQSQLPALELLVALGYEYISTEEVMRQRDDDPSNFILKDIAQNKLMKINGYEVEGETYKFSSKEVYDAIDELENIQYEGLIDTSQKVFNMIMPTAGGKTIRVNANGKMVSKNFRFIDFEHPENNAFHVTAEYQASGKAPIRPDIVCFVNGIPFAVIENKKSSVEVMDAVHQMNRNQGPEYCPRLFTYTQLLVATNGKELLYGTTGTPNKFYATWLEKGSEIDSSDKEWRSKVEKQMNNKASALIAHKIDKETYAKILTDLNGYTIGHTQKTDRLPTEQDRSIMALFEPKRLLNLTKNYTLYDAGTKKLSRYQQYFAIQKMMQRIFETEKGPNGEDRRRGGLVWHTQGSGKSLTMVMFVKALIENPLITNPRVIVVTDRRDLDRQIRETFNNCNLKKDVVQTTSGKNLLKLIKEKNLAVITTLVQKFESASKQKVGFSDSDSDIFVLIDEAHRSQYGIANLEMNRIIPNACYIGFTGTPLMSNEKESWRKFGGYIDKYTIVDALGDKMILPLIYEGRYVDLQQDEKQIDRHISRLTDGMNVKQKKDLQKYVGTSIIKDNPQRIHEIAYDIENHYTEKFQNTGLKAQLVAPSKFSAVQFQKYFEDSGKIRTAVVISDEHDDGDVSDSHRRAVIAYLDSVRENHSSITKYEKDVINSFKYNEDGIEIVIVVDKLLTGFDAPRNTVLYLAKDLKDHNLLQAIARVNRLFENKKLPKTAGYIIDYSENAKNIDTAMKLFGNYDDEDVQGTLIDVDEKIEELERDYGILHEIFKEIQGSTDDEEFLQVLEDEPTRETFYKALNQFIRTLNECYVLQDFVHEFDQLDVFAHELKKFMELRKTASLKFADRIDLAEYKQSLVQILDKYVTADEVELLTKQINITDREQFEEAIEELGSDKSKAEAIAAQTDKTITEQYERDPDFYDRFSKKVSDILQKMREGKLADIQALKQLKLIRDDVINKQDKTLPDQISAIPGADIFYRNLNEEFDDFGLENQQYIETIKGLFSVIHEKAIVDWYKNIDVKRQIMNALDDYLYDTVKKENEINLSEKQMKEIINKSMLLAENNYEIFEE</sequence>
<name>A0A2H0BFS7_UNCKA</name>
<evidence type="ECO:0000256" key="6">
    <source>
        <dbReference type="ARBA" id="ARBA00022759"/>
    </source>
</evidence>
<dbReference type="NCBIfam" id="TIGR00348">
    <property type="entry name" value="hsdR"/>
    <property type="match status" value="1"/>
</dbReference>
<dbReference type="CDD" id="cd18030">
    <property type="entry name" value="DEXHc_RE_I_HsdR"/>
    <property type="match status" value="1"/>
</dbReference>
<dbReference type="Proteomes" id="UP000228495">
    <property type="component" value="Unassembled WGS sequence"/>
</dbReference>
<accession>A0A2H0BFS7</accession>
<comment type="function">
    <text evidence="10">Subunit R is required for both nuclease and ATPase activities, but not for modification.</text>
</comment>
<dbReference type="EMBL" id="PCSU01000042">
    <property type="protein sequence ID" value="PIP56515.1"/>
    <property type="molecule type" value="Genomic_DNA"/>
</dbReference>
<evidence type="ECO:0000256" key="9">
    <source>
        <dbReference type="ARBA" id="ARBA00023125"/>
    </source>
</evidence>
<dbReference type="SMART" id="SM00487">
    <property type="entry name" value="DEXDc"/>
    <property type="match status" value="1"/>
</dbReference>
<dbReference type="EC" id="3.1.21.3" evidence="10"/>
<dbReference type="Pfam" id="PF22679">
    <property type="entry name" value="T1R_D3-like"/>
    <property type="match status" value="1"/>
</dbReference>
<keyword evidence="3" id="KW-0540">Nuclease</keyword>
<evidence type="ECO:0000256" key="10">
    <source>
        <dbReference type="RuleBase" id="RU364115"/>
    </source>
</evidence>
<dbReference type="CDD" id="cd18800">
    <property type="entry name" value="SF2_C_EcoR124I-like"/>
    <property type="match status" value="1"/>
</dbReference>
<evidence type="ECO:0000256" key="1">
    <source>
        <dbReference type="ARBA" id="ARBA00000851"/>
    </source>
</evidence>
<evidence type="ECO:0000256" key="7">
    <source>
        <dbReference type="ARBA" id="ARBA00022801"/>
    </source>
</evidence>